<protein>
    <submittedName>
        <fullName evidence="2">Uncharacterized protein</fullName>
    </submittedName>
</protein>
<reference evidence="2 3" key="1">
    <citation type="submission" date="2017-12" db="EMBL/GenBank/DDBJ databases">
        <title>Gene loss provides genomic basis for host adaptation in cereal stripe rust fungi.</title>
        <authorList>
            <person name="Xia C."/>
        </authorList>
    </citation>
    <scope>NUCLEOTIDE SEQUENCE [LARGE SCALE GENOMIC DNA]</scope>
    <source>
        <strain evidence="2 3">93TX-2</strain>
    </source>
</reference>
<gene>
    <name evidence="2" type="ORF">PSHT_16294</name>
</gene>
<dbReference type="EMBL" id="PKSM01000502">
    <property type="protein sequence ID" value="POV94325.1"/>
    <property type="molecule type" value="Genomic_DNA"/>
</dbReference>
<accession>A0A2S4UAL7</accession>
<proteinExistence type="predicted"/>
<reference evidence="3" key="3">
    <citation type="journal article" date="2018" name="Mol. Plant Microbe Interact.">
        <title>Genome sequence resources for the wheat stripe rust pathogen (Puccinia striiformis f. sp. tritici) and the barley stripe rust pathogen (Puccinia striiformis f. sp. hordei).</title>
        <authorList>
            <person name="Xia C."/>
            <person name="Wang M."/>
            <person name="Yin C."/>
            <person name="Cornejo O.E."/>
            <person name="Hulbert S.H."/>
            <person name="Chen X."/>
        </authorList>
    </citation>
    <scope>NUCLEOTIDE SEQUENCE [LARGE SCALE GENOMIC DNA]</scope>
    <source>
        <strain evidence="3">93TX-2</strain>
    </source>
</reference>
<dbReference type="Proteomes" id="UP000238274">
    <property type="component" value="Unassembled WGS sequence"/>
</dbReference>
<dbReference type="VEuPathDB" id="FungiDB:PSHT_16294"/>
<keyword evidence="3" id="KW-1185">Reference proteome</keyword>
<feature type="compositionally biased region" description="Basic and acidic residues" evidence="1">
    <location>
        <begin position="55"/>
        <end position="65"/>
    </location>
</feature>
<feature type="region of interest" description="Disordered" evidence="1">
    <location>
        <begin position="1"/>
        <end position="24"/>
    </location>
</feature>
<evidence type="ECO:0000313" key="2">
    <source>
        <dbReference type="EMBL" id="POV94325.1"/>
    </source>
</evidence>
<dbReference type="AlphaFoldDB" id="A0A2S4UAL7"/>
<comment type="caution">
    <text evidence="2">The sequence shown here is derived from an EMBL/GenBank/DDBJ whole genome shotgun (WGS) entry which is preliminary data.</text>
</comment>
<reference evidence="3" key="2">
    <citation type="journal article" date="2018" name="BMC Genomics">
        <title>Genomic insights into host adaptation between the wheat stripe rust pathogen (Puccinia striiformis f. sp. tritici) and the barley stripe rust pathogen (Puccinia striiformis f. sp. hordei).</title>
        <authorList>
            <person name="Xia C."/>
            <person name="Wang M."/>
            <person name="Yin C."/>
            <person name="Cornejo O.E."/>
            <person name="Hulbert S.H."/>
            <person name="Chen X."/>
        </authorList>
    </citation>
    <scope>NUCLEOTIDE SEQUENCE [LARGE SCALE GENOMIC DNA]</scope>
    <source>
        <strain evidence="3">93TX-2</strain>
    </source>
</reference>
<evidence type="ECO:0000313" key="3">
    <source>
        <dbReference type="Proteomes" id="UP000238274"/>
    </source>
</evidence>
<sequence>MVCSPAIKQRRIPHQPSPTAKQQYQITKNLLKRELKCKRVRRQAELQKNGNEVSSEEKKGLLLWI</sequence>
<organism evidence="2 3">
    <name type="scientific">Puccinia striiformis</name>
    <dbReference type="NCBI Taxonomy" id="27350"/>
    <lineage>
        <taxon>Eukaryota</taxon>
        <taxon>Fungi</taxon>
        <taxon>Dikarya</taxon>
        <taxon>Basidiomycota</taxon>
        <taxon>Pucciniomycotina</taxon>
        <taxon>Pucciniomycetes</taxon>
        <taxon>Pucciniales</taxon>
        <taxon>Pucciniaceae</taxon>
        <taxon>Puccinia</taxon>
    </lineage>
</organism>
<name>A0A2S4UAL7_9BASI</name>
<feature type="region of interest" description="Disordered" evidence="1">
    <location>
        <begin position="46"/>
        <end position="65"/>
    </location>
</feature>
<evidence type="ECO:0000256" key="1">
    <source>
        <dbReference type="SAM" id="MobiDB-lite"/>
    </source>
</evidence>
<dbReference type="VEuPathDB" id="FungiDB:PSTT_09083"/>